<comment type="caution">
    <text evidence="1">The sequence shown here is derived from an EMBL/GenBank/DDBJ whole genome shotgun (WGS) entry which is preliminary data.</text>
</comment>
<gene>
    <name evidence="1" type="ORF">BDZ94DRAFT_1268975</name>
</gene>
<evidence type="ECO:0000313" key="2">
    <source>
        <dbReference type="Proteomes" id="UP000807353"/>
    </source>
</evidence>
<dbReference type="AlphaFoldDB" id="A0A9P5XYT9"/>
<sequence length="170" mass="19929">MSTSSLIQPLVEMHITKQPVNPSPADPNSLMDLPVPNWITPKRVLYYGFNITESWLLKYTETHWKENYPTCDIKESNRLYRVFAGLCMIRRASGFRRIALKSARPNDRAIAEDTFVMNAEPERIVPVLSMCSTFERSYYNRPTKEQFDRLVEIVGKEPEWWIQHKPGDMF</sequence>
<accession>A0A9P5XYT9</accession>
<protein>
    <submittedName>
        <fullName evidence="1">Uncharacterized protein</fullName>
    </submittedName>
</protein>
<organism evidence="1 2">
    <name type="scientific">Collybia nuda</name>
    <dbReference type="NCBI Taxonomy" id="64659"/>
    <lineage>
        <taxon>Eukaryota</taxon>
        <taxon>Fungi</taxon>
        <taxon>Dikarya</taxon>
        <taxon>Basidiomycota</taxon>
        <taxon>Agaricomycotina</taxon>
        <taxon>Agaricomycetes</taxon>
        <taxon>Agaricomycetidae</taxon>
        <taxon>Agaricales</taxon>
        <taxon>Tricholomatineae</taxon>
        <taxon>Clitocybaceae</taxon>
        <taxon>Collybia</taxon>
    </lineage>
</organism>
<proteinExistence type="predicted"/>
<name>A0A9P5XYT9_9AGAR</name>
<dbReference type="Proteomes" id="UP000807353">
    <property type="component" value="Unassembled WGS sequence"/>
</dbReference>
<reference evidence="1" key="1">
    <citation type="submission" date="2020-11" db="EMBL/GenBank/DDBJ databases">
        <authorList>
            <consortium name="DOE Joint Genome Institute"/>
            <person name="Ahrendt S."/>
            <person name="Riley R."/>
            <person name="Andreopoulos W."/>
            <person name="Labutti K."/>
            <person name="Pangilinan J."/>
            <person name="Ruiz-Duenas F.J."/>
            <person name="Barrasa J.M."/>
            <person name="Sanchez-Garcia M."/>
            <person name="Camarero S."/>
            <person name="Miyauchi S."/>
            <person name="Serrano A."/>
            <person name="Linde D."/>
            <person name="Babiker R."/>
            <person name="Drula E."/>
            <person name="Ayuso-Fernandez I."/>
            <person name="Pacheco R."/>
            <person name="Padilla G."/>
            <person name="Ferreira P."/>
            <person name="Barriuso J."/>
            <person name="Kellner H."/>
            <person name="Castanera R."/>
            <person name="Alfaro M."/>
            <person name="Ramirez L."/>
            <person name="Pisabarro A.G."/>
            <person name="Kuo A."/>
            <person name="Tritt A."/>
            <person name="Lipzen A."/>
            <person name="He G."/>
            <person name="Yan M."/>
            <person name="Ng V."/>
            <person name="Cullen D."/>
            <person name="Martin F."/>
            <person name="Rosso M.-N."/>
            <person name="Henrissat B."/>
            <person name="Hibbett D."/>
            <person name="Martinez A.T."/>
            <person name="Grigoriev I.V."/>
        </authorList>
    </citation>
    <scope>NUCLEOTIDE SEQUENCE</scope>
    <source>
        <strain evidence="1">CBS 247.69</strain>
    </source>
</reference>
<dbReference type="OrthoDB" id="2609391at2759"/>
<evidence type="ECO:0000313" key="1">
    <source>
        <dbReference type="EMBL" id="KAF9459179.1"/>
    </source>
</evidence>
<dbReference type="EMBL" id="MU150322">
    <property type="protein sequence ID" value="KAF9459179.1"/>
    <property type="molecule type" value="Genomic_DNA"/>
</dbReference>
<keyword evidence="2" id="KW-1185">Reference proteome</keyword>